<reference evidence="1" key="1">
    <citation type="submission" date="2023-01" db="EMBL/GenBank/DDBJ databases">
        <title>Human gut microbiome strain richness.</title>
        <authorList>
            <person name="Chen-Liaw A."/>
        </authorList>
    </citation>
    <scope>NUCLEOTIDE SEQUENCE</scope>
    <source>
        <strain evidence="1">1001275st1_F4_1001275B_160808</strain>
    </source>
</reference>
<dbReference type="Proteomes" id="UP001211015">
    <property type="component" value="Unassembled WGS sequence"/>
</dbReference>
<evidence type="ECO:0000313" key="1">
    <source>
        <dbReference type="EMBL" id="MDB8744074.1"/>
    </source>
</evidence>
<comment type="caution">
    <text evidence="1">The sequence shown here is derived from an EMBL/GenBank/DDBJ whole genome shotgun (WGS) entry which is preliminary data.</text>
</comment>
<name>A0AAW6E8Q7_9FIRM</name>
<sequence length="255" mass="30207">MAGLDIRFRILPTQLIVSDFISGYDNCNYEFYVRDFINSSWHFLKKSSNGPYLPPLSEEKGQCDCISKNYQLDFKLLLSETMGQGKREFSTSITHIGNCITLYGESNKTSKDTDYKEIKATYLHTAFRNLSYNELCEIAETEYRQHGFERDVHLILKYLRKPKNIPCMLPYEFYYTDGIQYETGRIEIISALNSDFSNMLRYRESKQPKYEMYMAFIYHQRFIILQSTENKLIFVDEVELTKSKTYQELAHFSEY</sequence>
<proteinExistence type="predicted"/>
<dbReference type="EMBL" id="JAQMLV010000003">
    <property type="protein sequence ID" value="MDB8744074.1"/>
    <property type="molecule type" value="Genomic_DNA"/>
</dbReference>
<evidence type="ECO:0000313" key="2">
    <source>
        <dbReference type="Proteomes" id="UP001211015"/>
    </source>
</evidence>
<dbReference type="RefSeq" id="WP_195387688.1">
    <property type="nucleotide sequence ID" value="NZ_JADNGL010000001.1"/>
</dbReference>
<protein>
    <submittedName>
        <fullName evidence="1">Uncharacterized protein</fullName>
    </submittedName>
</protein>
<organism evidence="1 2">
    <name type="scientific">Ruminococcus bicirculans</name>
    <name type="common">ex Wegman et al. 2014</name>
    <dbReference type="NCBI Taxonomy" id="1160721"/>
    <lineage>
        <taxon>Bacteria</taxon>
        <taxon>Bacillati</taxon>
        <taxon>Bacillota</taxon>
        <taxon>Clostridia</taxon>
        <taxon>Eubacteriales</taxon>
        <taxon>Oscillospiraceae</taxon>
        <taxon>Ruminococcus</taxon>
    </lineage>
</organism>
<dbReference type="AlphaFoldDB" id="A0AAW6E8Q7"/>
<accession>A0AAW6E8Q7</accession>
<gene>
    <name evidence="1" type="ORF">PNU62_03485</name>
</gene>